<comment type="similarity">
    <text evidence="1">Belongs to the CBP3 family.</text>
</comment>
<feature type="compositionally biased region" description="Polar residues" evidence="2">
    <location>
        <begin position="37"/>
        <end position="56"/>
    </location>
</feature>
<reference evidence="4 5" key="1">
    <citation type="journal article" date="2020" name="ISME J.">
        <title>Uncovering the hidden diversity of litter-decomposition mechanisms in mushroom-forming fungi.</title>
        <authorList>
            <person name="Floudas D."/>
            <person name="Bentzer J."/>
            <person name="Ahren D."/>
            <person name="Johansson T."/>
            <person name="Persson P."/>
            <person name="Tunlid A."/>
        </authorList>
    </citation>
    <scope>NUCLEOTIDE SEQUENCE [LARGE SCALE GENOMIC DNA]</scope>
    <source>
        <strain evidence="4 5">CBS 175.51</strain>
    </source>
</reference>
<dbReference type="EMBL" id="JAACJK010000013">
    <property type="protein sequence ID" value="KAF5338517.1"/>
    <property type="molecule type" value="Genomic_DNA"/>
</dbReference>
<name>A0A8H5FJ58_9AGAR</name>
<keyword evidence="5" id="KW-1185">Reference proteome</keyword>
<evidence type="ECO:0000313" key="4">
    <source>
        <dbReference type="EMBL" id="KAF5338517.1"/>
    </source>
</evidence>
<proteinExistence type="inferred from homology"/>
<feature type="compositionally biased region" description="Low complexity" evidence="2">
    <location>
        <begin position="57"/>
        <end position="67"/>
    </location>
</feature>
<feature type="region of interest" description="Disordered" evidence="2">
    <location>
        <begin position="37"/>
        <end position="92"/>
    </location>
</feature>
<evidence type="ECO:0000256" key="2">
    <source>
        <dbReference type="SAM" id="MobiDB-lite"/>
    </source>
</evidence>
<dbReference type="GO" id="GO:0005739">
    <property type="term" value="C:mitochondrion"/>
    <property type="evidence" value="ECO:0007669"/>
    <property type="project" value="TreeGrafter"/>
</dbReference>
<accession>A0A8H5FJ58</accession>
<dbReference type="AlphaFoldDB" id="A0A8H5FJ58"/>
<dbReference type="InterPro" id="IPR021150">
    <property type="entry name" value="Ubiq_cyt_c_chap"/>
</dbReference>
<organism evidence="4 5">
    <name type="scientific">Ephemerocybe angulata</name>
    <dbReference type="NCBI Taxonomy" id="980116"/>
    <lineage>
        <taxon>Eukaryota</taxon>
        <taxon>Fungi</taxon>
        <taxon>Dikarya</taxon>
        <taxon>Basidiomycota</taxon>
        <taxon>Agaricomycotina</taxon>
        <taxon>Agaricomycetes</taxon>
        <taxon>Agaricomycetidae</taxon>
        <taxon>Agaricales</taxon>
        <taxon>Agaricineae</taxon>
        <taxon>Psathyrellaceae</taxon>
        <taxon>Ephemerocybe</taxon>
    </lineage>
</organism>
<dbReference type="OrthoDB" id="10253878at2759"/>
<sequence length="420" mass="47589">MLPRAILLRRLKASSISPCIRSTLKRQTIAPLAVRYSNSGVPTSTPGPSKLNENLNSTPSSSSSSRSSDPEVKLEAEKENLEREQESWLTRKVEESPAAKSLLMAAAKVLGYGSPRQLAARRAFVLYEKVAAVRADEDMGFWLDGCYLPPTFQSWFTITNLHIWMLTVRLRALPAEHGTHYIQALIDHFFIDIEDRIRAVLQPKEPMPTPYTFTSTFYLNPNAQPTKEDEDSNVEKGLKEKMKKKRVLNRAPDRIVTRQMKIFKEQWAGLGLAFDLAMVQGDQEMAAAVWRNLLGARGAQGIEYPLPGSKEAKAATANANANARFRRAVNLVGGEVVNVEKLDLEKEERTDDESGVHDFPPSEVDKYLTYPVVMRDLTEYVRRELARLDRVRDEDIMEGDWAKLRFGQVLEKKEKRKEKV</sequence>
<protein>
    <recommendedName>
        <fullName evidence="3">Ubiquinol-cytochrome c chaperone domain-containing protein</fullName>
    </recommendedName>
</protein>
<feature type="compositionally biased region" description="Basic and acidic residues" evidence="2">
    <location>
        <begin position="68"/>
        <end position="92"/>
    </location>
</feature>
<dbReference type="GO" id="GO:0034551">
    <property type="term" value="P:mitochondrial respiratory chain complex III assembly"/>
    <property type="evidence" value="ECO:0007669"/>
    <property type="project" value="TreeGrafter"/>
</dbReference>
<gene>
    <name evidence="4" type="ORF">D9611_013257</name>
</gene>
<evidence type="ECO:0000256" key="1">
    <source>
        <dbReference type="ARBA" id="ARBA00006407"/>
    </source>
</evidence>
<dbReference type="Pfam" id="PF03981">
    <property type="entry name" value="Ubiq_cyt_C_chap"/>
    <property type="match status" value="2"/>
</dbReference>
<dbReference type="Proteomes" id="UP000541558">
    <property type="component" value="Unassembled WGS sequence"/>
</dbReference>
<dbReference type="PANTHER" id="PTHR12184:SF1">
    <property type="entry name" value="UBIQUINOL-CYTOCHROME-C REDUCTASE COMPLEX ASSEMBLY FACTOR 1"/>
    <property type="match status" value="1"/>
</dbReference>
<evidence type="ECO:0000313" key="5">
    <source>
        <dbReference type="Proteomes" id="UP000541558"/>
    </source>
</evidence>
<comment type="caution">
    <text evidence="4">The sequence shown here is derived from an EMBL/GenBank/DDBJ whole genome shotgun (WGS) entry which is preliminary data.</text>
</comment>
<feature type="domain" description="Ubiquinol-cytochrome c chaperone" evidence="3">
    <location>
        <begin position="146"/>
        <end position="199"/>
    </location>
</feature>
<dbReference type="PANTHER" id="PTHR12184">
    <property type="entry name" value="UBIQUINOL-CYTOCHROME C REDUCTASE COMPLEX ASSEMBLY FACTOR 1 FAMILY MEMBER"/>
    <property type="match status" value="1"/>
</dbReference>
<evidence type="ECO:0000259" key="3">
    <source>
        <dbReference type="Pfam" id="PF03981"/>
    </source>
</evidence>
<dbReference type="InterPro" id="IPR007129">
    <property type="entry name" value="Ubiqinol_cyt_c_chaperone_CPB3"/>
</dbReference>
<feature type="domain" description="Ubiquinol-cytochrome c chaperone" evidence="3">
    <location>
        <begin position="251"/>
        <end position="297"/>
    </location>
</feature>